<evidence type="ECO:0000256" key="5">
    <source>
        <dbReference type="ARBA" id="ARBA00022806"/>
    </source>
</evidence>
<dbReference type="GO" id="GO:0000462">
    <property type="term" value="P:maturation of SSU-rRNA from tricistronic rRNA transcript (SSU-rRNA, 5.8S rRNA, LSU-rRNA)"/>
    <property type="evidence" value="ECO:0007669"/>
    <property type="project" value="TreeGrafter"/>
</dbReference>
<dbReference type="Pfam" id="PF00271">
    <property type="entry name" value="Helicase_C"/>
    <property type="match status" value="1"/>
</dbReference>
<reference evidence="12" key="1">
    <citation type="submission" date="2017-01" db="EMBL/GenBank/DDBJ databases">
        <title>Comparative genomics of anhydrobiosis in the tardigrade Hypsibius dujardini.</title>
        <authorList>
            <person name="Yoshida Y."/>
            <person name="Koutsovoulos G."/>
            <person name="Laetsch D."/>
            <person name="Stevens L."/>
            <person name="Kumar S."/>
            <person name="Horikawa D."/>
            <person name="Ishino K."/>
            <person name="Komine S."/>
            <person name="Tomita M."/>
            <person name="Blaxter M."/>
            <person name="Arakawa K."/>
        </authorList>
    </citation>
    <scope>NUCLEOTIDE SEQUENCE [LARGE SCALE GENOMIC DNA]</scope>
    <source>
        <strain evidence="12">Z151</strain>
    </source>
</reference>
<organism evidence="11 12">
    <name type="scientific">Hypsibius exemplaris</name>
    <name type="common">Freshwater tardigrade</name>
    <dbReference type="NCBI Taxonomy" id="2072580"/>
    <lineage>
        <taxon>Eukaryota</taxon>
        <taxon>Metazoa</taxon>
        <taxon>Ecdysozoa</taxon>
        <taxon>Tardigrada</taxon>
        <taxon>Eutardigrada</taxon>
        <taxon>Parachela</taxon>
        <taxon>Hypsibioidea</taxon>
        <taxon>Hypsibiidae</taxon>
        <taxon>Hypsibius</taxon>
    </lineage>
</organism>
<dbReference type="Pfam" id="PF04408">
    <property type="entry name" value="WHD_HA2"/>
    <property type="match status" value="1"/>
</dbReference>
<comment type="similarity">
    <text evidence="1">Belongs to the DEAD box helicase family. DEAH subfamily.</text>
</comment>
<dbReference type="PROSITE" id="PS51192">
    <property type="entry name" value="HELICASE_ATP_BIND_1"/>
    <property type="match status" value="1"/>
</dbReference>
<dbReference type="SMART" id="SM00490">
    <property type="entry name" value="HELICc"/>
    <property type="match status" value="1"/>
</dbReference>
<evidence type="ECO:0000256" key="4">
    <source>
        <dbReference type="ARBA" id="ARBA00022801"/>
    </source>
</evidence>
<comment type="caution">
    <text evidence="11">The sequence shown here is derived from an EMBL/GenBank/DDBJ whole genome shotgun (WGS) entry which is preliminary data.</text>
</comment>
<dbReference type="EMBL" id="MTYJ01000009">
    <property type="protein sequence ID" value="OQV23883.1"/>
    <property type="molecule type" value="Genomic_DNA"/>
</dbReference>
<dbReference type="InterPro" id="IPR056371">
    <property type="entry name" value="DHX37-like_C"/>
</dbReference>
<evidence type="ECO:0000256" key="8">
    <source>
        <dbReference type="SAM" id="MobiDB-lite"/>
    </source>
</evidence>
<dbReference type="Pfam" id="PF07717">
    <property type="entry name" value="OB_NTP_bind"/>
    <property type="match status" value="1"/>
</dbReference>
<evidence type="ECO:0000256" key="3">
    <source>
        <dbReference type="ARBA" id="ARBA00022741"/>
    </source>
</evidence>
<evidence type="ECO:0000259" key="10">
    <source>
        <dbReference type="PROSITE" id="PS51194"/>
    </source>
</evidence>
<dbReference type="Pfam" id="PF21010">
    <property type="entry name" value="HA2_C"/>
    <property type="match status" value="1"/>
</dbReference>
<dbReference type="GO" id="GO:0003723">
    <property type="term" value="F:RNA binding"/>
    <property type="evidence" value="ECO:0007669"/>
    <property type="project" value="TreeGrafter"/>
</dbReference>
<dbReference type="PANTHER" id="PTHR18934:SF99">
    <property type="entry name" value="ATP-DEPENDENT RNA HELICASE DHX37-RELATED"/>
    <property type="match status" value="1"/>
</dbReference>
<dbReference type="OrthoDB" id="10025033at2759"/>
<dbReference type="InterPro" id="IPR014001">
    <property type="entry name" value="Helicase_ATP-bd"/>
</dbReference>
<dbReference type="InterPro" id="IPR002464">
    <property type="entry name" value="DNA/RNA_helicase_DEAH_CS"/>
</dbReference>
<name>A0A1W0X8Q9_HYPEX</name>
<dbReference type="InterPro" id="IPR011709">
    <property type="entry name" value="DEAD-box_helicase_OB_fold"/>
</dbReference>
<dbReference type="InterPro" id="IPR027417">
    <property type="entry name" value="P-loop_NTPase"/>
</dbReference>
<dbReference type="GO" id="GO:0003724">
    <property type="term" value="F:RNA helicase activity"/>
    <property type="evidence" value="ECO:0007669"/>
    <property type="project" value="UniProtKB-EC"/>
</dbReference>
<feature type="region of interest" description="Disordered" evidence="8">
    <location>
        <begin position="143"/>
        <end position="229"/>
    </location>
</feature>
<evidence type="ECO:0000313" key="11">
    <source>
        <dbReference type="EMBL" id="OQV23883.1"/>
    </source>
</evidence>
<accession>A0A1W0X8Q9</accession>
<dbReference type="CDD" id="cd18791">
    <property type="entry name" value="SF2_C_RHA"/>
    <property type="match status" value="1"/>
</dbReference>
<evidence type="ECO:0000259" key="9">
    <source>
        <dbReference type="PROSITE" id="PS51192"/>
    </source>
</evidence>
<evidence type="ECO:0000256" key="1">
    <source>
        <dbReference type="ARBA" id="ARBA00008792"/>
    </source>
</evidence>
<evidence type="ECO:0000256" key="7">
    <source>
        <dbReference type="ARBA" id="ARBA00047984"/>
    </source>
</evidence>
<dbReference type="Gene3D" id="3.40.50.300">
    <property type="entry name" value="P-loop containing nucleotide triphosphate hydrolases"/>
    <property type="match status" value="2"/>
</dbReference>
<dbReference type="InterPro" id="IPR048333">
    <property type="entry name" value="HA2_WH"/>
</dbReference>
<feature type="compositionally biased region" description="Basic and acidic residues" evidence="8">
    <location>
        <begin position="143"/>
        <end position="152"/>
    </location>
</feature>
<dbReference type="GO" id="GO:0016787">
    <property type="term" value="F:hydrolase activity"/>
    <property type="evidence" value="ECO:0007669"/>
    <property type="project" value="UniProtKB-KW"/>
</dbReference>
<gene>
    <name evidence="11" type="ORF">BV898_02232</name>
</gene>
<feature type="domain" description="Helicase C-terminal" evidence="10">
    <location>
        <begin position="457"/>
        <end position="693"/>
    </location>
</feature>
<dbReference type="PROSITE" id="PS00690">
    <property type="entry name" value="DEAH_ATP_HELICASE"/>
    <property type="match status" value="1"/>
</dbReference>
<dbReference type="Pfam" id="PF00270">
    <property type="entry name" value="DEAD"/>
    <property type="match status" value="1"/>
</dbReference>
<dbReference type="SUPFAM" id="SSF52540">
    <property type="entry name" value="P-loop containing nucleoside triphosphate hydrolases"/>
    <property type="match status" value="1"/>
</dbReference>
<evidence type="ECO:0000313" key="12">
    <source>
        <dbReference type="Proteomes" id="UP000192578"/>
    </source>
</evidence>
<keyword evidence="6" id="KW-0067">ATP-binding</keyword>
<dbReference type="GO" id="GO:0005524">
    <property type="term" value="F:ATP binding"/>
    <property type="evidence" value="ECO:0007669"/>
    <property type="project" value="UniProtKB-KW"/>
</dbReference>
<dbReference type="InterPro" id="IPR001650">
    <property type="entry name" value="Helicase_C-like"/>
</dbReference>
<keyword evidence="4" id="KW-0378">Hydrolase</keyword>
<dbReference type="InterPro" id="IPR011545">
    <property type="entry name" value="DEAD/DEAH_box_helicase_dom"/>
</dbReference>
<dbReference type="EC" id="3.6.4.13" evidence="2"/>
<dbReference type="AlphaFoldDB" id="A0A1W0X8Q9"/>
<dbReference type="GO" id="GO:0005730">
    <property type="term" value="C:nucleolus"/>
    <property type="evidence" value="ECO:0007669"/>
    <property type="project" value="TreeGrafter"/>
</dbReference>
<keyword evidence="12" id="KW-1185">Reference proteome</keyword>
<dbReference type="FunFam" id="3.40.50.300:FF:000637">
    <property type="entry name" value="ATP-dependent RNA helicase DHX37/DHR1"/>
    <property type="match status" value="1"/>
</dbReference>
<dbReference type="CDD" id="cd17982">
    <property type="entry name" value="DEXHc_DHX37"/>
    <property type="match status" value="1"/>
</dbReference>
<feature type="compositionally biased region" description="Basic and acidic residues" evidence="8">
    <location>
        <begin position="199"/>
        <end position="212"/>
    </location>
</feature>
<comment type="catalytic activity">
    <reaction evidence="7">
        <text>ATP + H2O = ADP + phosphate + H(+)</text>
        <dbReference type="Rhea" id="RHEA:13065"/>
        <dbReference type="ChEBI" id="CHEBI:15377"/>
        <dbReference type="ChEBI" id="CHEBI:15378"/>
        <dbReference type="ChEBI" id="CHEBI:30616"/>
        <dbReference type="ChEBI" id="CHEBI:43474"/>
        <dbReference type="ChEBI" id="CHEBI:456216"/>
        <dbReference type="EC" id="3.6.4.13"/>
    </reaction>
</comment>
<sequence length="1130" mass="126599">MRKNRKGFNWRARSQAEVVIQQGPSVAIEIKPGQRNQINGGEASIGADDGGSVDGSNCLVLPSTKRKTVKKTDHVSKAKFVSRRQKKMQDRLKEKRIKSAKRGDLIKAIQAVQATEEEMKQFTTITQMQTTGLKRHFRNIKRAEQDAKRPKLDSPTNTSSAVVDVSAELSHSDSSDEDDYSSSQFPVIHSSPFPSARPIKVDPIEAPESAKEKARRRSPSPSLEALPSKPIVQNPFRKVHNVVIQRPEEVQLNRAKLPVTSEEQTIMEAINENPIVVVCGETGSGKTTQIPQFLYEAGYASGDGIIGVTEPRRVAAISMSQRIGLEMDRPREVSYQIRYEGNVNKDTKIKLMTDGVLTRELASDFLLTKYSVIVIDEAHERSVYTDVLIGLLSRIVPLREKRGLPLKLIIMSATLRVEDFVANQNLFPTPPPVIKIDSRQYPVTIHFNKRTPNESEYLEEAYKKACKIHRELPDGGILIFVTGQQEVQALCSRLRETFPFRPNQTVVEGDTSGRDESRANRRKRFKLDDYAIQAIDEEEGEAASDAEFDVEEDKADQVSSRQPMFVLPLFSLLPSAKQALVFQPPPAGCRLCVVATNVAETSLTIPDVKYVVDTGKTKTKLYDRNTGLSTFRIMWNSKAASNQRAGRAGRTSAGHCYRLFSSAVFNDEFAQFTPPEITRRPIEDLVLQMKAMNIEKVVNFPFPSPPSRESLIVAEAELLALGAVQPVKGKTLASGSRITPLGRTMSNFPVAPRFAKMLALSGQHDLMPYMISLVAALTVQEPFLEGKPEDDNQELPEDAKQRQAYFSQLKKRWIGQGFSKMLGDLMVLLKAIGAAEFAGLTPEYCAEHCLRFKAMKEIRQLRQQLTNSVLLAVPNLELSLDPNLSPPTELQSKLLIQVVLSCMGGKIARRIPASVIAAANVEDKSKLRHAYQTLSLEQLVYIHPSSVLFQDEPEFILYQELFEGNKIYCRNVLELKGAWIPKFAPQHCIFSAPLEEPEARFDGGNGNVICHRTSTCGPHGWPLPSVEVDYPEGVELYKWFGRFFLEGLVCPKLQPFAVHLLIKPNVMIKTWAEVHPATQTLLHALVQRKVATRAKLLQVWSQDQSYLMQEYLQWLPQNYRTQAAAIWPPN</sequence>
<evidence type="ECO:0000256" key="2">
    <source>
        <dbReference type="ARBA" id="ARBA00012552"/>
    </source>
</evidence>
<keyword evidence="5 11" id="KW-0347">Helicase</keyword>
<dbReference type="PROSITE" id="PS51194">
    <property type="entry name" value="HELICASE_CTER"/>
    <property type="match status" value="1"/>
</dbReference>
<protein>
    <recommendedName>
        <fullName evidence="2">RNA helicase</fullName>
        <ecNumber evidence="2">3.6.4.13</ecNumber>
    </recommendedName>
</protein>
<keyword evidence="3" id="KW-0547">Nucleotide-binding</keyword>
<dbReference type="SMART" id="SM00487">
    <property type="entry name" value="DEXDc"/>
    <property type="match status" value="1"/>
</dbReference>
<dbReference type="Pfam" id="PF23362">
    <property type="entry name" value="DHX37_C"/>
    <property type="match status" value="1"/>
</dbReference>
<evidence type="ECO:0000256" key="6">
    <source>
        <dbReference type="ARBA" id="ARBA00022840"/>
    </source>
</evidence>
<proteinExistence type="inferred from homology"/>
<dbReference type="SMART" id="SM00847">
    <property type="entry name" value="HA2"/>
    <property type="match status" value="1"/>
</dbReference>
<dbReference type="Gene3D" id="1.20.120.1080">
    <property type="match status" value="1"/>
</dbReference>
<dbReference type="InterPro" id="IPR007502">
    <property type="entry name" value="Helicase-assoc_dom"/>
</dbReference>
<dbReference type="PANTHER" id="PTHR18934">
    <property type="entry name" value="ATP-DEPENDENT RNA HELICASE"/>
    <property type="match status" value="1"/>
</dbReference>
<feature type="domain" description="Helicase ATP-binding" evidence="9">
    <location>
        <begin position="267"/>
        <end position="433"/>
    </location>
</feature>
<dbReference type="Proteomes" id="UP000192578">
    <property type="component" value="Unassembled WGS sequence"/>
</dbReference>